<dbReference type="KEGG" id="llu:AKJ09_04823"/>
<keyword evidence="2" id="KW-1185">Reference proteome</keyword>
<accession>A0A0K1PYD8</accession>
<evidence type="ECO:0000313" key="2">
    <source>
        <dbReference type="Proteomes" id="UP000064967"/>
    </source>
</evidence>
<organism evidence="1 2">
    <name type="scientific">Labilithrix luteola</name>
    <dbReference type="NCBI Taxonomy" id="1391654"/>
    <lineage>
        <taxon>Bacteria</taxon>
        <taxon>Pseudomonadati</taxon>
        <taxon>Myxococcota</taxon>
        <taxon>Polyangia</taxon>
        <taxon>Polyangiales</taxon>
        <taxon>Labilitrichaceae</taxon>
        <taxon>Labilithrix</taxon>
    </lineage>
</organism>
<name>A0A0K1PYD8_9BACT</name>
<protein>
    <submittedName>
        <fullName evidence="1">Uncharacterized protein</fullName>
    </submittedName>
</protein>
<proteinExistence type="predicted"/>
<dbReference type="STRING" id="1391654.AKJ09_04823"/>
<evidence type="ECO:0000313" key="1">
    <source>
        <dbReference type="EMBL" id="AKU98159.1"/>
    </source>
</evidence>
<dbReference type="AlphaFoldDB" id="A0A0K1PYD8"/>
<dbReference type="EMBL" id="CP012333">
    <property type="protein sequence ID" value="AKU98159.1"/>
    <property type="molecule type" value="Genomic_DNA"/>
</dbReference>
<dbReference type="Proteomes" id="UP000064967">
    <property type="component" value="Chromosome"/>
</dbReference>
<sequence length="60" mass="6766">MSHRGLLPYSEFFALRTAREPSASLGLTGVNGPWRRSFSVSAARLRFTTQNRLKVSEAPW</sequence>
<reference evidence="1 2" key="1">
    <citation type="submission" date="2015-08" db="EMBL/GenBank/DDBJ databases">
        <authorList>
            <person name="Babu N.S."/>
            <person name="Beckwith C.J."/>
            <person name="Beseler K.G."/>
            <person name="Brison A."/>
            <person name="Carone J.V."/>
            <person name="Caskin T.P."/>
            <person name="Diamond M."/>
            <person name="Durham M.E."/>
            <person name="Foxe J.M."/>
            <person name="Go M."/>
            <person name="Henderson B.A."/>
            <person name="Jones I.B."/>
            <person name="McGettigan J.A."/>
            <person name="Micheletti S.J."/>
            <person name="Nasrallah M.E."/>
            <person name="Ortiz D."/>
            <person name="Piller C.R."/>
            <person name="Privatt S.R."/>
            <person name="Schneider S.L."/>
            <person name="Sharp S."/>
            <person name="Smith T.C."/>
            <person name="Stanton J.D."/>
            <person name="Ullery H.E."/>
            <person name="Wilson R.J."/>
            <person name="Serrano M.G."/>
            <person name="Buck G."/>
            <person name="Lee V."/>
            <person name="Wang Y."/>
            <person name="Carvalho R."/>
            <person name="Voegtly L."/>
            <person name="Shi R."/>
            <person name="Duckworth R."/>
            <person name="Johnson A."/>
            <person name="Loviza R."/>
            <person name="Walstead R."/>
            <person name="Shah Z."/>
            <person name="Kiflezghi M."/>
            <person name="Wade K."/>
            <person name="Ball S.L."/>
            <person name="Bradley K.W."/>
            <person name="Asai D.J."/>
            <person name="Bowman C.A."/>
            <person name="Russell D.A."/>
            <person name="Pope W.H."/>
            <person name="Jacobs-Sera D."/>
            <person name="Hendrix R.W."/>
            <person name="Hatfull G.F."/>
        </authorList>
    </citation>
    <scope>NUCLEOTIDE SEQUENCE [LARGE SCALE GENOMIC DNA]</scope>
    <source>
        <strain evidence="1 2">DSM 27648</strain>
    </source>
</reference>
<gene>
    <name evidence="1" type="ORF">AKJ09_04823</name>
</gene>